<evidence type="ECO:0000313" key="2">
    <source>
        <dbReference type="EMBL" id="NMH27950.1"/>
    </source>
</evidence>
<feature type="signal peptide" evidence="1">
    <location>
        <begin position="1"/>
        <end position="19"/>
    </location>
</feature>
<dbReference type="Proteomes" id="UP000712080">
    <property type="component" value="Unassembled WGS sequence"/>
</dbReference>
<evidence type="ECO:0000313" key="3">
    <source>
        <dbReference type="Proteomes" id="UP000712080"/>
    </source>
</evidence>
<proteinExistence type="predicted"/>
<name>A0A972FUP8_9FLAO</name>
<reference evidence="2" key="1">
    <citation type="submission" date="2020-02" db="EMBL/GenBank/DDBJ databases">
        <title>Flavobacterium sp. genome.</title>
        <authorList>
            <person name="Jung H.S."/>
            <person name="Baek J.H."/>
            <person name="Jeon C.O."/>
        </authorList>
    </citation>
    <scope>NUCLEOTIDE SEQUENCE</scope>
    <source>
        <strain evidence="2">SE-s28</strain>
    </source>
</reference>
<comment type="caution">
    <text evidence="2">The sequence shown here is derived from an EMBL/GenBank/DDBJ whole genome shotgun (WGS) entry which is preliminary data.</text>
</comment>
<keyword evidence="3" id="KW-1185">Reference proteome</keyword>
<organism evidence="2 3">
    <name type="scientific">Flavobacterium silvaticum</name>
    <dbReference type="NCBI Taxonomy" id="1852020"/>
    <lineage>
        <taxon>Bacteria</taxon>
        <taxon>Pseudomonadati</taxon>
        <taxon>Bacteroidota</taxon>
        <taxon>Flavobacteriia</taxon>
        <taxon>Flavobacteriales</taxon>
        <taxon>Flavobacteriaceae</taxon>
        <taxon>Flavobacterium</taxon>
    </lineage>
</organism>
<sequence length="284" mass="32552">MKKKLLLLLLFIIPIGIPAQPNFVSKGKLMNTANQKFSFSNLRIKDQEVTFFDLETKSEFQYLLNSIKYIEDAEGTVVYGTKPEKKPTETKKPEPIISGYPDGIYMTKEDFLNHKPSKTEAVLPFTLTGFEKEFAPDEQQVMFYYVESDKKVKNTFAIFYRKNLYFQVDAILDNRNKKDRSQDSDFPNSFTKVLLGGEHLFYMETDLGNLWVKALAVNGGVPTSVVNSAKGIVWDIAKKEFNIFRDCKDFNLFVADIKPEATINCDQEGQYNPKAVRAIVEELK</sequence>
<gene>
    <name evidence="2" type="ORF">G6047_07895</name>
</gene>
<feature type="chain" id="PRO_5037607983" description="GLPGLI family protein" evidence="1">
    <location>
        <begin position="20"/>
        <end position="284"/>
    </location>
</feature>
<accession>A0A972FUP8</accession>
<dbReference type="RefSeq" id="WP_169527056.1">
    <property type="nucleotide sequence ID" value="NZ_JAAMPU010000103.1"/>
</dbReference>
<evidence type="ECO:0008006" key="4">
    <source>
        <dbReference type="Google" id="ProtNLM"/>
    </source>
</evidence>
<dbReference type="AlphaFoldDB" id="A0A972FUP8"/>
<protein>
    <recommendedName>
        <fullName evidence="4">GLPGLI family protein</fullName>
    </recommendedName>
</protein>
<dbReference type="EMBL" id="JAAMPU010000103">
    <property type="protein sequence ID" value="NMH27950.1"/>
    <property type="molecule type" value="Genomic_DNA"/>
</dbReference>
<evidence type="ECO:0000256" key="1">
    <source>
        <dbReference type="SAM" id="SignalP"/>
    </source>
</evidence>
<keyword evidence="1" id="KW-0732">Signal</keyword>